<dbReference type="GO" id="GO:0019344">
    <property type="term" value="P:cysteine biosynthetic process"/>
    <property type="evidence" value="ECO:0007669"/>
    <property type="project" value="TreeGrafter"/>
</dbReference>
<dbReference type="Pfam" id="PF03466">
    <property type="entry name" value="LysR_substrate"/>
    <property type="match status" value="1"/>
</dbReference>
<dbReference type="SUPFAM" id="SSF53850">
    <property type="entry name" value="Periplasmic binding protein-like II"/>
    <property type="match status" value="1"/>
</dbReference>
<dbReference type="AlphaFoldDB" id="A1K7Y9"/>
<dbReference type="PANTHER" id="PTHR30126">
    <property type="entry name" value="HTH-TYPE TRANSCRIPTIONAL REGULATOR"/>
    <property type="match status" value="1"/>
</dbReference>
<dbReference type="InterPro" id="IPR000847">
    <property type="entry name" value="LysR_HTH_N"/>
</dbReference>
<keyword evidence="4" id="KW-0804">Transcription</keyword>
<gene>
    <name evidence="6" type="primary">cbl 2</name>
    <name evidence="6" type="ordered locus">azo2327</name>
</gene>
<dbReference type="CDD" id="cd08413">
    <property type="entry name" value="PBP2_CysB_like"/>
    <property type="match status" value="1"/>
</dbReference>
<dbReference type="Gene3D" id="3.40.190.10">
    <property type="entry name" value="Periplasmic binding protein-like II"/>
    <property type="match status" value="2"/>
</dbReference>
<reference evidence="6 7" key="1">
    <citation type="journal article" date="2006" name="Nat. Biotechnol.">
        <title>Complete genome of the mutualistic, N2-fixing grass endophyte Azoarcus sp. strain BH72.</title>
        <authorList>
            <person name="Krause A."/>
            <person name="Ramakumar A."/>
            <person name="Bartels D."/>
            <person name="Battistoni F."/>
            <person name="Bekel T."/>
            <person name="Boch J."/>
            <person name="Boehm M."/>
            <person name="Friedrich F."/>
            <person name="Hurek T."/>
            <person name="Krause L."/>
            <person name="Linke B."/>
            <person name="McHardy A.C."/>
            <person name="Sarkar A."/>
            <person name="Schneiker S."/>
            <person name="Syed A.A."/>
            <person name="Thauer R."/>
            <person name="Vorhoelter F.-J."/>
            <person name="Weidner S."/>
            <person name="Puehler A."/>
            <person name="Reinhold-Hurek B."/>
            <person name="Kaiser O."/>
            <person name="Goesmann A."/>
        </authorList>
    </citation>
    <scope>NUCLEOTIDE SEQUENCE [LARGE SCALE GENOMIC DNA]</scope>
    <source>
        <strain evidence="6 7">BH72</strain>
    </source>
</reference>
<dbReference type="PROSITE" id="PS50931">
    <property type="entry name" value="HTH_LYSR"/>
    <property type="match status" value="1"/>
</dbReference>
<dbReference type="GO" id="GO:0000976">
    <property type="term" value="F:transcription cis-regulatory region binding"/>
    <property type="evidence" value="ECO:0007669"/>
    <property type="project" value="TreeGrafter"/>
</dbReference>
<sequence>MNVSQLRLVLEAIRQNFNLSGVASSLFISQPGVSRQIKELEDELGVELFERRGKRLTGLTPPGEMLVPVIDRILLDVRNLKQVADRFAIQDCGQLRIASTHTQARYLLPAALHDFRARFPKVKLVLQQGTPAQIAEWVANGEADLGVSTEAIDRHRDLQAFPVREWHHAVIVPPAHPLAAAGELTLAALAEHPLVTYGEGFAGRSVIDAAFSAAGLAPDVVLAALDADVIVTYVEAGFGVGIVAEMAARGAAARGGVAQLDARHLFGPNVARVAVRRGAYLREYALELVAMLAAERSLDDILSALQRDLAPRGADCAH</sequence>
<proteinExistence type="inferred from homology"/>
<evidence type="ECO:0000256" key="1">
    <source>
        <dbReference type="ARBA" id="ARBA00009437"/>
    </source>
</evidence>
<accession>A1K7Y9</accession>
<name>A1K7Y9_AZOSB</name>
<evidence type="ECO:0000313" key="7">
    <source>
        <dbReference type="Proteomes" id="UP000002588"/>
    </source>
</evidence>
<keyword evidence="2" id="KW-0805">Transcription regulation</keyword>
<evidence type="ECO:0000256" key="3">
    <source>
        <dbReference type="ARBA" id="ARBA00023125"/>
    </source>
</evidence>
<dbReference type="STRING" id="62928.azo2327"/>
<dbReference type="Proteomes" id="UP000002588">
    <property type="component" value="Chromosome"/>
</dbReference>
<evidence type="ECO:0000256" key="4">
    <source>
        <dbReference type="ARBA" id="ARBA00023163"/>
    </source>
</evidence>
<dbReference type="RefSeq" id="WP_011766058.1">
    <property type="nucleotide sequence ID" value="NC_008702.1"/>
</dbReference>
<dbReference type="eggNOG" id="COG0583">
    <property type="taxonomic scope" value="Bacteria"/>
</dbReference>
<dbReference type="PRINTS" id="PR00039">
    <property type="entry name" value="HTHLYSR"/>
</dbReference>
<evidence type="ECO:0000259" key="5">
    <source>
        <dbReference type="PROSITE" id="PS50931"/>
    </source>
</evidence>
<dbReference type="PANTHER" id="PTHR30126:SF6">
    <property type="entry name" value="HTH-TYPE TRANSCRIPTIONAL REGULATOR CYSB-RELATED"/>
    <property type="match status" value="1"/>
</dbReference>
<feature type="domain" description="HTH lysR-type" evidence="5">
    <location>
        <begin position="1"/>
        <end position="59"/>
    </location>
</feature>
<comment type="similarity">
    <text evidence="1">Belongs to the LysR transcriptional regulatory family.</text>
</comment>
<dbReference type="Gene3D" id="1.10.10.10">
    <property type="entry name" value="Winged helix-like DNA-binding domain superfamily/Winged helix DNA-binding domain"/>
    <property type="match status" value="1"/>
</dbReference>
<organism evidence="6 7">
    <name type="scientific">Azoarcus sp. (strain BH72)</name>
    <dbReference type="NCBI Taxonomy" id="418699"/>
    <lineage>
        <taxon>Bacteria</taxon>
        <taxon>Pseudomonadati</taxon>
        <taxon>Pseudomonadota</taxon>
        <taxon>Betaproteobacteria</taxon>
        <taxon>Rhodocyclales</taxon>
        <taxon>Zoogloeaceae</taxon>
        <taxon>Azoarcus</taxon>
    </lineage>
</organism>
<keyword evidence="7" id="KW-1185">Reference proteome</keyword>
<keyword evidence="3" id="KW-0238">DNA-binding</keyword>
<dbReference type="GO" id="GO:0003700">
    <property type="term" value="F:DNA-binding transcription factor activity"/>
    <property type="evidence" value="ECO:0007669"/>
    <property type="project" value="InterPro"/>
</dbReference>
<evidence type="ECO:0000256" key="2">
    <source>
        <dbReference type="ARBA" id="ARBA00023015"/>
    </source>
</evidence>
<evidence type="ECO:0000313" key="6">
    <source>
        <dbReference type="EMBL" id="CAL94944.1"/>
    </source>
</evidence>
<dbReference type="EMBL" id="AM406670">
    <property type="protein sequence ID" value="CAL94944.1"/>
    <property type="molecule type" value="Genomic_DNA"/>
</dbReference>
<dbReference type="KEGG" id="azo:azo2327"/>
<protein>
    <submittedName>
        <fullName evidence="6">HTH-type transcriptional regulator cbl</fullName>
    </submittedName>
</protein>
<dbReference type="InterPro" id="IPR037423">
    <property type="entry name" value="CysB_PBP2"/>
</dbReference>
<dbReference type="HOGENOM" id="CLU_039613_6_2_4"/>
<dbReference type="SUPFAM" id="SSF46785">
    <property type="entry name" value="Winged helix' DNA-binding domain"/>
    <property type="match status" value="1"/>
</dbReference>
<dbReference type="InterPro" id="IPR036390">
    <property type="entry name" value="WH_DNA-bd_sf"/>
</dbReference>
<dbReference type="InterPro" id="IPR005119">
    <property type="entry name" value="LysR_subst-bd"/>
</dbReference>
<dbReference type="Pfam" id="PF00126">
    <property type="entry name" value="HTH_1"/>
    <property type="match status" value="1"/>
</dbReference>
<dbReference type="InterPro" id="IPR036388">
    <property type="entry name" value="WH-like_DNA-bd_sf"/>
</dbReference>